<dbReference type="InterPro" id="IPR043502">
    <property type="entry name" value="DNA/RNA_pol_sf"/>
</dbReference>
<dbReference type="GeneID" id="112452356"/>
<dbReference type="Gene3D" id="3.60.10.10">
    <property type="entry name" value="Endonuclease/exonuclease/phosphatase"/>
    <property type="match status" value="1"/>
</dbReference>
<keyword evidence="2" id="KW-1185">Reference proteome</keyword>
<dbReference type="PANTHER" id="PTHR47510:SF3">
    <property type="entry name" value="ENDO_EXONUCLEASE_PHOSPHATASE DOMAIN-CONTAINING PROTEIN"/>
    <property type="match status" value="1"/>
</dbReference>
<dbReference type="InterPro" id="IPR000477">
    <property type="entry name" value="RT_dom"/>
</dbReference>
<dbReference type="InterPro" id="IPR036691">
    <property type="entry name" value="Endo/exonu/phosph_ase_sf"/>
</dbReference>
<reference evidence="3" key="1">
    <citation type="submission" date="2025-08" db="UniProtKB">
        <authorList>
            <consortium name="RefSeq"/>
        </authorList>
    </citation>
    <scope>IDENTIFICATION</scope>
    <source>
        <tissue evidence="3">Whole body</tissue>
    </source>
</reference>
<dbReference type="Proteomes" id="UP000504618">
    <property type="component" value="Unplaced"/>
</dbReference>
<proteinExistence type="predicted"/>
<protein>
    <submittedName>
        <fullName evidence="3">Uncharacterized protein LOC112452356</fullName>
    </submittedName>
</protein>
<dbReference type="AlphaFoldDB" id="A0A6J1PFS7"/>
<evidence type="ECO:0000259" key="1">
    <source>
        <dbReference type="Pfam" id="PF00078"/>
    </source>
</evidence>
<accession>A0A6J1PFS7</accession>
<gene>
    <name evidence="3" type="primary">LOC112452356</name>
</gene>
<dbReference type="PANTHER" id="PTHR47510">
    <property type="entry name" value="REVERSE TRANSCRIPTASE DOMAIN-CONTAINING PROTEIN"/>
    <property type="match status" value="1"/>
</dbReference>
<evidence type="ECO:0000313" key="3">
    <source>
        <dbReference type="RefSeq" id="XP_024868283.1"/>
    </source>
</evidence>
<name>A0A6J1PFS7_9HYME</name>
<dbReference type="SUPFAM" id="SSF56219">
    <property type="entry name" value="DNase I-like"/>
    <property type="match status" value="1"/>
</dbReference>
<dbReference type="SUPFAM" id="SSF56672">
    <property type="entry name" value="DNA/RNA polymerases"/>
    <property type="match status" value="1"/>
</dbReference>
<dbReference type="OrthoDB" id="7699669at2759"/>
<organism evidence="2 3">
    <name type="scientific">Temnothorax curvispinosus</name>
    <dbReference type="NCBI Taxonomy" id="300111"/>
    <lineage>
        <taxon>Eukaryota</taxon>
        <taxon>Metazoa</taxon>
        <taxon>Ecdysozoa</taxon>
        <taxon>Arthropoda</taxon>
        <taxon>Hexapoda</taxon>
        <taxon>Insecta</taxon>
        <taxon>Pterygota</taxon>
        <taxon>Neoptera</taxon>
        <taxon>Endopterygota</taxon>
        <taxon>Hymenoptera</taxon>
        <taxon>Apocrita</taxon>
        <taxon>Aculeata</taxon>
        <taxon>Formicoidea</taxon>
        <taxon>Formicidae</taxon>
        <taxon>Myrmicinae</taxon>
        <taxon>Temnothorax</taxon>
    </lineage>
</organism>
<dbReference type="Pfam" id="PF00078">
    <property type="entry name" value="RVT_1"/>
    <property type="match status" value="1"/>
</dbReference>
<dbReference type="GO" id="GO:0071897">
    <property type="term" value="P:DNA biosynthetic process"/>
    <property type="evidence" value="ECO:0007669"/>
    <property type="project" value="UniProtKB-ARBA"/>
</dbReference>
<feature type="domain" description="Reverse transcriptase" evidence="1">
    <location>
        <begin position="438"/>
        <end position="541"/>
    </location>
</feature>
<dbReference type="RefSeq" id="XP_024868283.1">
    <property type="nucleotide sequence ID" value="XM_025012515.1"/>
</dbReference>
<evidence type="ECO:0000313" key="2">
    <source>
        <dbReference type="Proteomes" id="UP000504618"/>
    </source>
</evidence>
<sequence length="548" mass="64026">MVSLRGYHIVRQDRIGKAGGGVAFYICDQLRARTLRHSEDVYCRRPEYLVAEISTDWSSKFLLVVVYRPPHCGYLSEVFNIVADLSALYNHAIVLGDFNADLNSRSYDTESIRFFVDTMHFSLVLYEPTYHTRVSSTWLDLCIIDDADKLISYGQQDVNFLSAHDMVYIEYGFKISCFQERSVKVRDFRSFDSERFLEELGTCDWSALFDVNDVNEKVGILNEYLLECFNRHAPIRRISPKHLPAPWLTSDIRDQMRERDRARRRWRRNRTDANYDEFRVLRNRTQNLIHDAKSRYYLTAFDDLTDLSLIWKRLKYLGLIKARTTDKQLLFSIEELNEHFSGSSPSINRDEDVGNGYYLGEGEYSDIKFYWKHIEPTHVLKALKDNKSEAVGDKGLLPKLIKIGLPCILSVIVHIFNYCLEEEVYPDLWKMAVVSPIPKVKCPAELRDYRPISILCAIFKIMERIVADQIKEYLVSSDTLDQSAYRKDHSTQTALIRFLDDMRQAADARLVIIVVFFDFTKVFDNICHKILIYKLRNVGFSCSALRWI</sequence>